<dbReference type="PANTHER" id="PTHR18964:SF149">
    <property type="entry name" value="BIFUNCTIONAL UDP-N-ACETYLGLUCOSAMINE 2-EPIMERASE_N-ACETYLMANNOSAMINE KINASE"/>
    <property type="match status" value="1"/>
</dbReference>
<dbReference type="EMBL" id="CP060696">
    <property type="protein sequence ID" value="QNO17467.1"/>
    <property type="molecule type" value="Genomic_DNA"/>
</dbReference>
<evidence type="ECO:0000256" key="1">
    <source>
        <dbReference type="ARBA" id="ARBA00006479"/>
    </source>
</evidence>
<gene>
    <name evidence="2" type="ORF">H6X83_11055</name>
</gene>
<dbReference type="AlphaFoldDB" id="A0A7G9WFK5"/>
<dbReference type="Gene3D" id="3.30.420.40">
    <property type="match status" value="2"/>
</dbReference>
<dbReference type="Pfam" id="PF00480">
    <property type="entry name" value="ROK"/>
    <property type="match status" value="1"/>
</dbReference>
<dbReference type="InterPro" id="IPR000600">
    <property type="entry name" value="ROK"/>
</dbReference>
<dbReference type="KEGG" id="caml:H6X83_11055"/>
<dbReference type="SUPFAM" id="SSF53067">
    <property type="entry name" value="Actin-like ATPase domain"/>
    <property type="match status" value="1"/>
</dbReference>
<proteinExistence type="inferred from homology"/>
<name>A0A7G9WFK5_9FIRM</name>
<accession>A0A7G9WFK5</accession>
<dbReference type="InterPro" id="IPR043129">
    <property type="entry name" value="ATPase_NBD"/>
</dbReference>
<evidence type="ECO:0000313" key="2">
    <source>
        <dbReference type="EMBL" id="QNO17467.1"/>
    </source>
</evidence>
<evidence type="ECO:0000313" key="3">
    <source>
        <dbReference type="Proteomes" id="UP000516046"/>
    </source>
</evidence>
<protein>
    <submittedName>
        <fullName evidence="2">ROK family protein</fullName>
    </submittedName>
</protein>
<organism evidence="2 3">
    <name type="scientific">Caproicibacterium amylolyticum</name>
    <dbReference type="NCBI Taxonomy" id="2766537"/>
    <lineage>
        <taxon>Bacteria</taxon>
        <taxon>Bacillati</taxon>
        <taxon>Bacillota</taxon>
        <taxon>Clostridia</taxon>
        <taxon>Eubacteriales</taxon>
        <taxon>Oscillospiraceae</taxon>
        <taxon>Caproicibacterium</taxon>
    </lineage>
</organism>
<dbReference type="InterPro" id="IPR049874">
    <property type="entry name" value="ROK_cs"/>
</dbReference>
<dbReference type="RefSeq" id="WP_212506537.1">
    <property type="nucleotide sequence ID" value="NZ_CP060696.1"/>
</dbReference>
<reference evidence="2 3" key="1">
    <citation type="submission" date="2020-08" db="EMBL/GenBank/DDBJ databases">
        <authorList>
            <person name="Ren C."/>
            <person name="Gu Y."/>
            <person name="Xu Y."/>
        </authorList>
    </citation>
    <scope>NUCLEOTIDE SEQUENCE [LARGE SCALE GENOMIC DNA]</scope>
    <source>
        <strain evidence="2 3">LBM18003</strain>
    </source>
</reference>
<keyword evidence="3" id="KW-1185">Reference proteome</keyword>
<dbReference type="PANTHER" id="PTHR18964">
    <property type="entry name" value="ROK (REPRESSOR, ORF, KINASE) FAMILY"/>
    <property type="match status" value="1"/>
</dbReference>
<dbReference type="Proteomes" id="UP000516046">
    <property type="component" value="Chromosome"/>
</dbReference>
<dbReference type="PROSITE" id="PS01125">
    <property type="entry name" value="ROK"/>
    <property type="match status" value="1"/>
</dbReference>
<comment type="similarity">
    <text evidence="1">Belongs to the ROK (NagC/XylR) family.</text>
</comment>
<sequence length="321" mass="33791">MKQVTEKFRFGIDIGGTGIKAGVVSTENQILGQAYVPTGAERSWQEVVPDIVHAAEEALKDAGEFMENCISVGIGCPGTIDAQTGTVVYSNNLNWQNVPLAQELHRTFTQPVFISNDANCAALGEVCAGAAKGFQNVFMLTLGTGVGSGIIINGRIFEGGGPGGAEFGHTLLVEDGELCTCGRRGCLESYASATALIRQAKRTAKQAPNSLLCTLCKGDLSRMDGRIPFQAARQGDEAGQRVIREYIKHLAAGIANAVNIFRPQAVLLSGGISKEGTYLTDPLTALVAEEVFGKKNSFLPQIRAAELGNTAGMIGAANLSQ</sequence>